<dbReference type="InterPro" id="IPR027706">
    <property type="entry name" value="PGP_Pase"/>
</dbReference>
<sequence>MVDLRTFNLSGTFSSLSLLFRPSQCIPQAVVRNFNDLPLPLSGAFNNDMRFGKVNIRAVVLDKDDCFARPGENEIAPGFKAQFSRLRAAYPPPSMLIVSNTAGTPSMDPDLTSSALLAAATSVPVLAHRTKKPGCSAEIMAYFHSHAELCDLKPEEVAVVGDRLATDVVLANRMGAYAVWVREGVVPKEEKSLFARWEYGIHDWLKKRGVQSPVPGSPFE</sequence>
<dbReference type="PANTHER" id="PTHR19288">
    <property type="entry name" value="4-NITROPHENYLPHOSPHATASE-RELATED"/>
    <property type="match status" value="1"/>
</dbReference>
<organism evidence="1">
    <name type="scientific">Pseudogymnoascus destructans</name>
    <dbReference type="NCBI Taxonomy" id="655981"/>
    <lineage>
        <taxon>Eukaryota</taxon>
        <taxon>Fungi</taxon>
        <taxon>Dikarya</taxon>
        <taxon>Ascomycota</taxon>
        <taxon>Pezizomycotina</taxon>
        <taxon>Leotiomycetes</taxon>
        <taxon>Thelebolales</taxon>
        <taxon>Thelebolaceae</taxon>
        <taxon>Pseudogymnoascus</taxon>
    </lineage>
</organism>
<evidence type="ECO:0000313" key="1">
    <source>
        <dbReference type="EMBL" id="OAF57745.1"/>
    </source>
</evidence>
<gene>
    <name evidence="1" type="ORF">VC83_05704</name>
</gene>
<dbReference type="InterPro" id="IPR036412">
    <property type="entry name" value="HAD-like_sf"/>
</dbReference>
<dbReference type="PANTHER" id="PTHR19288:SF25">
    <property type="entry name" value="PHOSPHATIDYLGLYCEROPHOSPHATASE GEP4, MITOCHONDRIAL"/>
    <property type="match status" value="1"/>
</dbReference>
<protein>
    <recommendedName>
        <fullName evidence="2">HAD superfamily phosphatase</fullName>
    </recommendedName>
</protein>
<dbReference type="AlphaFoldDB" id="A0A177A6E8"/>
<dbReference type="NCBIfam" id="TIGR01668">
    <property type="entry name" value="YqeG_hyp_ppase"/>
    <property type="match status" value="1"/>
</dbReference>
<dbReference type="InterPro" id="IPR023214">
    <property type="entry name" value="HAD_sf"/>
</dbReference>
<dbReference type="Gene3D" id="3.40.50.1000">
    <property type="entry name" value="HAD superfamily/HAD-like"/>
    <property type="match status" value="1"/>
</dbReference>
<name>A0A177A6E8_9PEZI</name>
<dbReference type="OrthoDB" id="198652at2759"/>
<dbReference type="Pfam" id="PF09419">
    <property type="entry name" value="PGP_phosphatase"/>
    <property type="match status" value="1"/>
</dbReference>
<dbReference type="InterPro" id="IPR010021">
    <property type="entry name" value="PGPP1/Gep4"/>
</dbReference>
<proteinExistence type="predicted"/>
<dbReference type="GO" id="GO:0008962">
    <property type="term" value="F:phosphatidylglycerophosphatase activity"/>
    <property type="evidence" value="ECO:0007669"/>
    <property type="project" value="InterPro"/>
</dbReference>
<dbReference type="GeneID" id="36288769"/>
<dbReference type="RefSeq" id="XP_024323032.1">
    <property type="nucleotide sequence ID" value="XM_024469319.1"/>
</dbReference>
<reference evidence="1" key="1">
    <citation type="submission" date="2016-03" db="EMBL/GenBank/DDBJ databases">
        <title>Updated assembly of Pseudogymnoascus destructans, the fungus causing white-nose syndrome of bats.</title>
        <authorList>
            <person name="Palmer J.M."/>
            <person name="Drees K.P."/>
            <person name="Foster J.T."/>
            <person name="Lindner D.L."/>
        </authorList>
    </citation>
    <scope>NUCLEOTIDE SEQUENCE [LARGE SCALE GENOMIC DNA]</scope>
    <source>
        <strain evidence="1">20631-21</strain>
    </source>
</reference>
<accession>A0A177A6E8</accession>
<dbReference type="SUPFAM" id="SSF56784">
    <property type="entry name" value="HAD-like"/>
    <property type="match status" value="1"/>
</dbReference>
<dbReference type="GO" id="GO:0032049">
    <property type="term" value="P:cardiolipin biosynthetic process"/>
    <property type="evidence" value="ECO:0007669"/>
    <property type="project" value="TreeGrafter"/>
</dbReference>
<dbReference type="EMBL" id="KV441399">
    <property type="protein sequence ID" value="OAF57745.1"/>
    <property type="molecule type" value="Genomic_DNA"/>
</dbReference>
<dbReference type="VEuPathDB" id="FungiDB:GMDG_07084"/>
<dbReference type="Proteomes" id="UP000077154">
    <property type="component" value="Unassembled WGS sequence"/>
</dbReference>
<dbReference type="GO" id="GO:0005739">
    <property type="term" value="C:mitochondrion"/>
    <property type="evidence" value="ECO:0007669"/>
    <property type="project" value="TreeGrafter"/>
</dbReference>
<evidence type="ECO:0008006" key="2">
    <source>
        <dbReference type="Google" id="ProtNLM"/>
    </source>
</evidence>
<dbReference type="eggNOG" id="KOG2961">
    <property type="taxonomic scope" value="Eukaryota"/>
</dbReference>